<dbReference type="AlphaFoldDB" id="A0A1Q3FIB7"/>
<dbReference type="Pfam" id="PF04161">
    <property type="entry name" value="Arv1"/>
    <property type="match status" value="1"/>
</dbReference>
<evidence type="ECO:0000256" key="1">
    <source>
        <dbReference type="ARBA" id="ARBA00004477"/>
    </source>
</evidence>
<protein>
    <recommendedName>
        <fullName evidence="10">Protein ARV</fullName>
    </recommendedName>
</protein>
<comment type="subcellular location">
    <subcellularLocation>
        <location evidence="1 10">Endoplasmic reticulum membrane</location>
        <topology evidence="1 10">Multi-pass membrane protein</topology>
    </subcellularLocation>
</comment>
<dbReference type="GO" id="GO:0097036">
    <property type="term" value="P:regulation of plasma membrane sterol distribution"/>
    <property type="evidence" value="ECO:0007669"/>
    <property type="project" value="UniProtKB-UniRule"/>
</dbReference>
<evidence type="ECO:0000256" key="9">
    <source>
        <dbReference type="ARBA" id="ARBA00023136"/>
    </source>
</evidence>
<evidence type="ECO:0000313" key="11">
    <source>
        <dbReference type="EMBL" id="JAV27285.1"/>
    </source>
</evidence>
<keyword evidence="9 10" id="KW-0472">Membrane</keyword>
<evidence type="ECO:0000256" key="7">
    <source>
        <dbReference type="ARBA" id="ARBA00023055"/>
    </source>
</evidence>
<feature type="transmembrane region" description="Helical" evidence="10">
    <location>
        <begin position="130"/>
        <end position="152"/>
    </location>
</feature>
<dbReference type="InterPro" id="IPR007290">
    <property type="entry name" value="Arv1"/>
</dbReference>
<evidence type="ECO:0000256" key="6">
    <source>
        <dbReference type="ARBA" id="ARBA00022989"/>
    </source>
</evidence>
<evidence type="ECO:0000256" key="5">
    <source>
        <dbReference type="ARBA" id="ARBA00022824"/>
    </source>
</evidence>
<dbReference type="PANTHER" id="PTHR14467">
    <property type="entry name" value="ARV1"/>
    <property type="match status" value="1"/>
</dbReference>
<feature type="transmembrane region" description="Helical" evidence="10">
    <location>
        <begin position="172"/>
        <end position="193"/>
    </location>
</feature>
<keyword evidence="8 10" id="KW-0443">Lipid metabolism</keyword>
<feature type="transmembrane region" description="Helical" evidence="10">
    <location>
        <begin position="233"/>
        <end position="254"/>
    </location>
</feature>
<proteinExistence type="inferred from homology"/>
<evidence type="ECO:0000256" key="8">
    <source>
        <dbReference type="ARBA" id="ARBA00023098"/>
    </source>
</evidence>
<keyword evidence="4 10" id="KW-0812">Transmembrane</keyword>
<dbReference type="GO" id="GO:0005789">
    <property type="term" value="C:endoplasmic reticulum membrane"/>
    <property type="evidence" value="ECO:0007669"/>
    <property type="project" value="UniProtKB-SubCell"/>
</dbReference>
<evidence type="ECO:0000256" key="10">
    <source>
        <dbReference type="RuleBase" id="RU368065"/>
    </source>
</evidence>
<dbReference type="EMBL" id="GFDL01007760">
    <property type="protein sequence ID" value="JAV27285.1"/>
    <property type="molecule type" value="Transcribed_RNA"/>
</dbReference>
<keyword evidence="7 10" id="KW-0445">Lipid transport</keyword>
<dbReference type="GO" id="GO:0006665">
    <property type="term" value="P:sphingolipid metabolic process"/>
    <property type="evidence" value="ECO:0007669"/>
    <property type="project" value="TreeGrafter"/>
</dbReference>
<dbReference type="GO" id="GO:0016125">
    <property type="term" value="P:sterol metabolic process"/>
    <property type="evidence" value="ECO:0007669"/>
    <property type="project" value="UniProtKB-UniRule"/>
</dbReference>
<dbReference type="GO" id="GO:0032366">
    <property type="term" value="P:intracellular sterol transport"/>
    <property type="evidence" value="ECO:0007669"/>
    <property type="project" value="UniProtKB-UniRule"/>
</dbReference>
<feature type="transmembrane region" description="Helical" evidence="10">
    <location>
        <begin position="89"/>
        <end position="109"/>
    </location>
</feature>
<sequence>MKQKLQYYFKLFKGQNKPQQYVCINCGSPVQELFKRISSTVLKITECEKCSNPADKYIEFEVLIILLDLVLLSKPAYRHILYNSDCKNLWKIGIILVLLEAYCLWTEAFSRFTNVRYRSDHADPFLAEKGFYVSLAHIFIGTILLYLFLYLFTRILHRVDIGHEAGKPYPLALLHGVILASIGKFFFIPIIIWKQNTSDPGMAIHISLVVAYFVISLTQIHSVISGSTRTRSAVIVLLAFIVKTYFLTEISAFLNNLM</sequence>
<name>A0A1Q3FIB7_CULTA</name>
<accession>A0A1Q3FIB7</accession>
<reference evidence="11" key="1">
    <citation type="submission" date="2017-01" db="EMBL/GenBank/DDBJ databases">
        <title>A deep insight into the sialotranscriptome of adult male and female Cluex tarsalis mosquitoes.</title>
        <authorList>
            <person name="Ribeiro J.M."/>
            <person name="Moreira F."/>
            <person name="Bernard K.A."/>
            <person name="Calvo E."/>
        </authorList>
    </citation>
    <scope>NUCLEOTIDE SEQUENCE</scope>
    <source>
        <strain evidence="11">Kern County</strain>
        <tissue evidence="11">Salivary glands</tissue>
    </source>
</reference>
<evidence type="ECO:0000256" key="2">
    <source>
        <dbReference type="ARBA" id="ARBA00009187"/>
    </source>
</evidence>
<keyword evidence="6 10" id="KW-1133">Transmembrane helix</keyword>
<feature type="transmembrane region" description="Helical" evidence="10">
    <location>
        <begin position="202"/>
        <end position="221"/>
    </location>
</feature>
<evidence type="ECO:0000256" key="3">
    <source>
        <dbReference type="ARBA" id="ARBA00022448"/>
    </source>
</evidence>
<comment type="function">
    <text evidence="10">Mediator of sterol homeostasis involved in sterol uptake, trafficking and distribution into membranes.</text>
</comment>
<dbReference type="PANTHER" id="PTHR14467:SF0">
    <property type="entry name" value="PROTEIN ARV1"/>
    <property type="match status" value="1"/>
</dbReference>
<evidence type="ECO:0000256" key="4">
    <source>
        <dbReference type="ARBA" id="ARBA00022692"/>
    </source>
</evidence>
<dbReference type="GO" id="GO:0005794">
    <property type="term" value="C:Golgi apparatus"/>
    <property type="evidence" value="ECO:0007669"/>
    <property type="project" value="TreeGrafter"/>
</dbReference>
<organism evidence="11">
    <name type="scientific">Culex tarsalis</name>
    <name type="common">Encephalitis mosquito</name>
    <dbReference type="NCBI Taxonomy" id="7177"/>
    <lineage>
        <taxon>Eukaryota</taxon>
        <taxon>Metazoa</taxon>
        <taxon>Ecdysozoa</taxon>
        <taxon>Arthropoda</taxon>
        <taxon>Hexapoda</taxon>
        <taxon>Insecta</taxon>
        <taxon>Pterygota</taxon>
        <taxon>Neoptera</taxon>
        <taxon>Endopterygota</taxon>
        <taxon>Diptera</taxon>
        <taxon>Nematocera</taxon>
        <taxon>Culicoidea</taxon>
        <taxon>Culicidae</taxon>
        <taxon>Culicinae</taxon>
        <taxon>Culicini</taxon>
        <taxon>Culex</taxon>
        <taxon>Culex</taxon>
    </lineage>
</organism>
<comment type="similarity">
    <text evidence="2 10">Belongs to the ARV1 family.</text>
</comment>
<keyword evidence="5 10" id="KW-0256">Endoplasmic reticulum</keyword>
<dbReference type="GO" id="GO:0032541">
    <property type="term" value="C:cortical endoplasmic reticulum"/>
    <property type="evidence" value="ECO:0007669"/>
    <property type="project" value="TreeGrafter"/>
</dbReference>
<keyword evidence="3 10" id="KW-0813">Transport</keyword>